<keyword evidence="1" id="KW-0732">Signal</keyword>
<feature type="chain" id="PRO_5046306479" evidence="1">
    <location>
        <begin position="20"/>
        <end position="146"/>
    </location>
</feature>
<organism evidence="2 3">
    <name type="scientific">Seiridium unicorne</name>
    <dbReference type="NCBI Taxonomy" id="138068"/>
    <lineage>
        <taxon>Eukaryota</taxon>
        <taxon>Fungi</taxon>
        <taxon>Dikarya</taxon>
        <taxon>Ascomycota</taxon>
        <taxon>Pezizomycotina</taxon>
        <taxon>Sordariomycetes</taxon>
        <taxon>Xylariomycetidae</taxon>
        <taxon>Amphisphaeriales</taxon>
        <taxon>Sporocadaceae</taxon>
        <taxon>Seiridium</taxon>
    </lineage>
</organism>
<name>A0ABR2V240_9PEZI</name>
<evidence type="ECO:0000313" key="3">
    <source>
        <dbReference type="Proteomes" id="UP001408356"/>
    </source>
</evidence>
<sequence>MQFFAALLATLVLSRKASADFWITHGTAQWQELGLWEEWDGAQFLPVKCNCHQVSSLGGSEWNEDVSGDNQGVRLKGSTYDPEVIGFNNKLGHYTIYKDRGYDMVDLRDNKVETCFLNTTRLYDCRRQEIGYFGTSMVFCSSYVQA</sequence>
<evidence type="ECO:0000256" key="1">
    <source>
        <dbReference type="SAM" id="SignalP"/>
    </source>
</evidence>
<dbReference type="EMBL" id="JARVKF010000223">
    <property type="protein sequence ID" value="KAK9420756.1"/>
    <property type="molecule type" value="Genomic_DNA"/>
</dbReference>
<feature type="signal peptide" evidence="1">
    <location>
        <begin position="1"/>
        <end position="19"/>
    </location>
</feature>
<dbReference type="Proteomes" id="UP001408356">
    <property type="component" value="Unassembled WGS sequence"/>
</dbReference>
<gene>
    <name evidence="2" type="ORF">SUNI508_00847</name>
</gene>
<protein>
    <submittedName>
        <fullName evidence="2">Uncharacterized protein</fullName>
    </submittedName>
</protein>
<reference evidence="2 3" key="1">
    <citation type="journal article" date="2024" name="J. Plant Pathol.">
        <title>Sequence and assembly of the genome of Seiridium unicorne, isolate CBS 538.82, causal agent of cypress canker disease.</title>
        <authorList>
            <person name="Scali E."/>
            <person name="Rocca G.D."/>
            <person name="Danti R."/>
            <person name="Garbelotto M."/>
            <person name="Barberini S."/>
            <person name="Baroncelli R."/>
            <person name="Emiliani G."/>
        </authorList>
    </citation>
    <scope>NUCLEOTIDE SEQUENCE [LARGE SCALE GENOMIC DNA]</scope>
    <source>
        <strain evidence="2 3">BM-138-508</strain>
    </source>
</reference>
<evidence type="ECO:0000313" key="2">
    <source>
        <dbReference type="EMBL" id="KAK9420756.1"/>
    </source>
</evidence>
<keyword evidence="3" id="KW-1185">Reference proteome</keyword>
<proteinExistence type="predicted"/>
<accession>A0ABR2V240</accession>
<comment type="caution">
    <text evidence="2">The sequence shown here is derived from an EMBL/GenBank/DDBJ whole genome shotgun (WGS) entry which is preliminary data.</text>
</comment>